<feature type="non-terminal residue" evidence="3">
    <location>
        <position position="75"/>
    </location>
</feature>
<accession>A0A820X5A9</accession>
<keyword evidence="2" id="KW-1133">Transmembrane helix</keyword>
<gene>
    <name evidence="3" type="ORF">UJA718_LOCUS27835</name>
</gene>
<feature type="transmembrane region" description="Helical" evidence="2">
    <location>
        <begin position="9"/>
        <end position="27"/>
    </location>
</feature>
<proteinExistence type="predicted"/>
<comment type="caution">
    <text evidence="3">The sequence shown here is derived from an EMBL/GenBank/DDBJ whole genome shotgun (WGS) entry which is preliminary data.</text>
</comment>
<dbReference type="Proteomes" id="UP000663873">
    <property type="component" value="Unassembled WGS sequence"/>
</dbReference>
<dbReference type="AlphaFoldDB" id="A0A820X5A9"/>
<keyword evidence="2" id="KW-0472">Membrane</keyword>
<reference evidence="3" key="1">
    <citation type="submission" date="2021-02" db="EMBL/GenBank/DDBJ databases">
        <authorList>
            <person name="Nowell W R."/>
        </authorList>
    </citation>
    <scope>NUCLEOTIDE SEQUENCE</scope>
</reference>
<evidence type="ECO:0000256" key="1">
    <source>
        <dbReference type="SAM" id="MobiDB-lite"/>
    </source>
</evidence>
<feature type="region of interest" description="Disordered" evidence="1">
    <location>
        <begin position="51"/>
        <end position="75"/>
    </location>
</feature>
<name>A0A820X5A9_9BILA</name>
<keyword evidence="2" id="KW-0812">Transmembrane</keyword>
<evidence type="ECO:0000313" key="3">
    <source>
        <dbReference type="EMBL" id="CAF4524869.1"/>
    </source>
</evidence>
<sequence>MTNSNCIRLFIYLFIAGIHIWAAYAYGDPEFNHNDFNLNESTQGNLENLNEASQNRHRAKRAVTDDSATATGPYT</sequence>
<dbReference type="EMBL" id="CAJOBP010007960">
    <property type="protein sequence ID" value="CAF4524869.1"/>
    <property type="molecule type" value="Genomic_DNA"/>
</dbReference>
<evidence type="ECO:0000313" key="4">
    <source>
        <dbReference type="Proteomes" id="UP000663873"/>
    </source>
</evidence>
<protein>
    <submittedName>
        <fullName evidence="3">Uncharacterized protein</fullName>
    </submittedName>
</protein>
<keyword evidence="4" id="KW-1185">Reference proteome</keyword>
<evidence type="ECO:0000256" key="2">
    <source>
        <dbReference type="SAM" id="Phobius"/>
    </source>
</evidence>
<feature type="compositionally biased region" description="Polar residues" evidence="1">
    <location>
        <begin position="66"/>
        <end position="75"/>
    </location>
</feature>
<organism evidence="3 4">
    <name type="scientific">Rotaria socialis</name>
    <dbReference type="NCBI Taxonomy" id="392032"/>
    <lineage>
        <taxon>Eukaryota</taxon>
        <taxon>Metazoa</taxon>
        <taxon>Spiralia</taxon>
        <taxon>Gnathifera</taxon>
        <taxon>Rotifera</taxon>
        <taxon>Eurotatoria</taxon>
        <taxon>Bdelloidea</taxon>
        <taxon>Philodinida</taxon>
        <taxon>Philodinidae</taxon>
        <taxon>Rotaria</taxon>
    </lineage>
</organism>